<feature type="domain" description="VWFA" evidence="2">
    <location>
        <begin position="159"/>
        <end position="258"/>
    </location>
</feature>
<keyword evidence="4" id="KW-1185">Reference proteome</keyword>
<accession>A0A7V8NUY3</accession>
<reference evidence="3" key="1">
    <citation type="submission" date="2020-06" db="EMBL/GenBank/DDBJ databases">
        <title>Legume-microbial interactions unlock mineral nutrients during tropical forest succession.</title>
        <authorList>
            <person name="Epihov D.Z."/>
        </authorList>
    </citation>
    <scope>NUCLEOTIDE SEQUENCE [LARGE SCALE GENOMIC DNA]</scope>
    <source>
        <strain evidence="3">Pan2503</strain>
    </source>
</reference>
<dbReference type="AlphaFoldDB" id="A0A7V8NUY3"/>
<dbReference type="EMBL" id="JACDQQ010002225">
    <property type="protein sequence ID" value="MBA0087867.1"/>
    <property type="molecule type" value="Genomic_DNA"/>
</dbReference>
<dbReference type="InterPro" id="IPR017802">
    <property type="entry name" value="VWFA-rel_acidobac-type"/>
</dbReference>
<dbReference type="Gene3D" id="3.40.50.410">
    <property type="entry name" value="von Willebrand factor, type A domain"/>
    <property type="match status" value="1"/>
</dbReference>
<protein>
    <submittedName>
        <fullName evidence="3">VWA domain-containing protein</fullName>
    </submittedName>
</protein>
<proteinExistence type="predicted"/>
<dbReference type="Proteomes" id="UP000567293">
    <property type="component" value="Unassembled WGS sequence"/>
</dbReference>
<gene>
    <name evidence="3" type="ORF">HRJ53_23010</name>
</gene>
<dbReference type="NCBIfam" id="TIGR03436">
    <property type="entry name" value="acidobact_VWFA"/>
    <property type="match status" value="1"/>
</dbReference>
<dbReference type="InterPro" id="IPR002035">
    <property type="entry name" value="VWF_A"/>
</dbReference>
<feature type="region of interest" description="Disordered" evidence="1">
    <location>
        <begin position="116"/>
        <end position="146"/>
    </location>
</feature>
<dbReference type="PROSITE" id="PS50234">
    <property type="entry name" value="VWFA"/>
    <property type="match status" value="1"/>
</dbReference>
<evidence type="ECO:0000313" key="4">
    <source>
        <dbReference type="Proteomes" id="UP000567293"/>
    </source>
</evidence>
<name>A0A7V8NUY3_9BACT</name>
<comment type="caution">
    <text evidence="3">The sequence shown here is derived from an EMBL/GenBank/DDBJ whole genome shotgun (WGS) entry which is preliminary data.</text>
</comment>
<sequence>MNQVIVPVTVKDGSGRLIPDLNRADFRVFEDSVEQKIVYFSADPVPLSLVLLIDNDLKRNDARQVAASLDAIVGGLSTSDEAFVCRFDQFFHEGKGFVSDQDKLLTELKRTRLDEQPAAGPTSAAIAESPTINGHSATGDAPKTPETSMIINRQSTKALDDAVYDAAQLLKDRDPERKRRKIILLISDGVNNPKFNTNKYDIVLRDLLRYDIAVYGVGVGSAFFNRKFERLSKYAHDSGGDVYYGLKSEDMEEFYSRVTEEARNQYTLAYNPAGTDRGAEYHSIEVRVKRPGLTILTREGYYSGLAR</sequence>
<dbReference type="InterPro" id="IPR036465">
    <property type="entry name" value="vWFA_dom_sf"/>
</dbReference>
<evidence type="ECO:0000256" key="1">
    <source>
        <dbReference type="SAM" id="MobiDB-lite"/>
    </source>
</evidence>
<organism evidence="3 4">
    <name type="scientific">Candidatus Acidiferrum panamense</name>
    <dbReference type="NCBI Taxonomy" id="2741543"/>
    <lineage>
        <taxon>Bacteria</taxon>
        <taxon>Pseudomonadati</taxon>
        <taxon>Acidobacteriota</taxon>
        <taxon>Terriglobia</taxon>
        <taxon>Candidatus Acidiferrales</taxon>
        <taxon>Candidatus Acidiferrum</taxon>
    </lineage>
</organism>
<dbReference type="SUPFAM" id="SSF53300">
    <property type="entry name" value="vWA-like"/>
    <property type="match status" value="1"/>
</dbReference>
<evidence type="ECO:0000313" key="3">
    <source>
        <dbReference type="EMBL" id="MBA0087867.1"/>
    </source>
</evidence>
<evidence type="ECO:0000259" key="2">
    <source>
        <dbReference type="PROSITE" id="PS50234"/>
    </source>
</evidence>